<dbReference type="PROSITE" id="PS51257">
    <property type="entry name" value="PROKAR_LIPOPROTEIN"/>
    <property type="match status" value="1"/>
</dbReference>
<feature type="region of interest" description="Disordered" evidence="1">
    <location>
        <begin position="28"/>
        <end position="72"/>
    </location>
</feature>
<feature type="chain" id="PRO_5039189473" evidence="2">
    <location>
        <begin position="27"/>
        <end position="178"/>
    </location>
</feature>
<proteinExistence type="predicted"/>
<gene>
    <name evidence="3" type="ORF">BKA23_2501</name>
</gene>
<dbReference type="RefSeq" id="WP_145228897.1">
    <property type="nucleotide sequence ID" value="NZ_VIVQ01000002.1"/>
</dbReference>
<protein>
    <submittedName>
        <fullName evidence="3">Uncharacterized protein</fullName>
    </submittedName>
</protein>
<dbReference type="AlphaFoldDB" id="A0A561E3H1"/>
<dbReference type="Proteomes" id="UP000318297">
    <property type="component" value="Unassembled WGS sequence"/>
</dbReference>
<comment type="caution">
    <text evidence="3">The sequence shown here is derived from an EMBL/GenBank/DDBJ whole genome shotgun (WGS) entry which is preliminary data.</text>
</comment>
<feature type="signal peptide" evidence="2">
    <location>
        <begin position="1"/>
        <end position="26"/>
    </location>
</feature>
<evidence type="ECO:0000313" key="4">
    <source>
        <dbReference type="Proteomes" id="UP000318297"/>
    </source>
</evidence>
<evidence type="ECO:0000256" key="2">
    <source>
        <dbReference type="SAM" id="SignalP"/>
    </source>
</evidence>
<name>A0A561E3H1_9MICO</name>
<feature type="compositionally biased region" description="Low complexity" evidence="1">
    <location>
        <begin position="29"/>
        <end position="71"/>
    </location>
</feature>
<dbReference type="OrthoDB" id="9944496at2"/>
<evidence type="ECO:0000313" key="3">
    <source>
        <dbReference type="EMBL" id="TWE10149.1"/>
    </source>
</evidence>
<keyword evidence="2" id="KW-0732">Signal</keyword>
<accession>A0A561E3H1</accession>
<evidence type="ECO:0000256" key="1">
    <source>
        <dbReference type="SAM" id="MobiDB-lite"/>
    </source>
</evidence>
<keyword evidence="4" id="KW-1185">Reference proteome</keyword>
<reference evidence="3 4" key="1">
    <citation type="submission" date="2019-06" db="EMBL/GenBank/DDBJ databases">
        <title>Sequencing the genomes of 1000 actinobacteria strains.</title>
        <authorList>
            <person name="Klenk H.-P."/>
        </authorList>
    </citation>
    <scope>NUCLEOTIDE SEQUENCE [LARGE SCALE GENOMIC DNA]</scope>
    <source>
        <strain evidence="3 4">DSM 19560</strain>
    </source>
</reference>
<sequence>MSTSRPRTTRLTAVAAIACGAMALSACGSSSSKTAAPSSTSTTMSSSASPSAGASSSSSTSPLPASRSSSTVALDPVKACQTAVGDTNTAITSWNNAVSTQNSKQLKAAANNFRTTATNLGKLPAQSGDAGFKARIGPVATDLNAMATAYFKNQTVSVTQYNTDSGNLRSYCQKLIDK</sequence>
<dbReference type="EMBL" id="VIVQ01000002">
    <property type="protein sequence ID" value="TWE10149.1"/>
    <property type="molecule type" value="Genomic_DNA"/>
</dbReference>
<organism evidence="3 4">
    <name type="scientific">Rudaeicoccus suwonensis</name>
    <dbReference type="NCBI Taxonomy" id="657409"/>
    <lineage>
        <taxon>Bacteria</taxon>
        <taxon>Bacillati</taxon>
        <taxon>Actinomycetota</taxon>
        <taxon>Actinomycetes</taxon>
        <taxon>Micrococcales</taxon>
        <taxon>Dermacoccaceae</taxon>
        <taxon>Rudaeicoccus</taxon>
    </lineage>
</organism>